<dbReference type="OrthoDB" id="6077919at2759"/>
<dbReference type="EMBL" id="KK207796">
    <property type="protein sequence ID" value="EZF54035.1"/>
    <property type="molecule type" value="Genomic_DNA"/>
</dbReference>
<reference evidence="9" key="1">
    <citation type="submission" date="2014-02" db="EMBL/GenBank/DDBJ databases">
        <title>The Genome Sequence of Trichophyton rubrum (morphotype fischeri) CBS 288.86.</title>
        <authorList>
            <consortium name="The Broad Institute Genomics Platform"/>
            <person name="Cuomo C.A."/>
            <person name="White T.C."/>
            <person name="Graser Y."/>
            <person name="Martinez-Rossi N."/>
            <person name="Heitman J."/>
            <person name="Young S.K."/>
            <person name="Zeng Q."/>
            <person name="Gargeya S."/>
            <person name="Abouelleil A."/>
            <person name="Alvarado L."/>
            <person name="Chapman S.B."/>
            <person name="Gainer-Dewar J."/>
            <person name="Goldberg J."/>
            <person name="Griggs A."/>
            <person name="Gujja S."/>
            <person name="Hansen M."/>
            <person name="Howarth C."/>
            <person name="Imamovic A."/>
            <person name="Larimer J."/>
            <person name="Martinez D."/>
            <person name="Murphy C."/>
            <person name="Pearson M.D."/>
            <person name="Persinoti G."/>
            <person name="Poon T."/>
            <person name="Priest M."/>
            <person name="Roberts A.D."/>
            <person name="Saif S."/>
            <person name="Shea T.D."/>
            <person name="Sykes S.N."/>
            <person name="Wortman J."/>
            <person name="Nusbaum C."/>
            <person name="Birren B."/>
        </authorList>
    </citation>
    <scope>NUCLEOTIDE SEQUENCE [LARGE SCALE GENOMIC DNA]</scope>
    <source>
        <strain evidence="9">CBS 288.86</strain>
    </source>
</reference>
<dbReference type="InterPro" id="IPR036236">
    <property type="entry name" value="Znf_C2H2_sf"/>
</dbReference>
<dbReference type="Pfam" id="PF13912">
    <property type="entry name" value="zf-C2H2_6"/>
    <property type="match status" value="2"/>
</dbReference>
<dbReference type="InterPro" id="IPR050888">
    <property type="entry name" value="ZnF_C2H2-type_TF"/>
</dbReference>
<evidence type="ECO:0000313" key="9">
    <source>
        <dbReference type="EMBL" id="EZF54035.1"/>
    </source>
</evidence>
<keyword evidence="2" id="KW-0479">Metal-binding</keyword>
<proteinExistence type="predicted"/>
<dbReference type="Gene3D" id="3.30.160.60">
    <property type="entry name" value="Classic Zinc Finger"/>
    <property type="match status" value="3"/>
</dbReference>
<evidence type="ECO:0000256" key="1">
    <source>
        <dbReference type="ARBA" id="ARBA00004123"/>
    </source>
</evidence>
<evidence type="ECO:0000256" key="4">
    <source>
        <dbReference type="ARBA" id="ARBA00022771"/>
    </source>
</evidence>
<dbReference type="GO" id="GO:0008270">
    <property type="term" value="F:zinc ion binding"/>
    <property type="evidence" value="ECO:0007669"/>
    <property type="project" value="UniProtKB-KW"/>
</dbReference>
<accession>A0A022W6I4</accession>
<dbReference type="HOGENOM" id="CLU_075838_0_0_1"/>
<evidence type="ECO:0000256" key="7">
    <source>
        <dbReference type="PROSITE-ProRule" id="PRU00042"/>
    </source>
</evidence>
<dbReference type="Pfam" id="PF12171">
    <property type="entry name" value="zf-C2H2_jaz"/>
    <property type="match status" value="1"/>
</dbReference>
<feature type="domain" description="C2H2-type" evidence="8">
    <location>
        <begin position="72"/>
        <end position="96"/>
    </location>
</feature>
<sequence>MPYYSSDDDSYECDTCTRRFATWRACNQHMDATDHKAPTSDCEVCNKTFRTQHAANQHMDAVGHWEQDYYPYECDTCTNRYTSEEAVQRHMKDAGHYKYYCKVCDRKFENRNNLNMHLRSRVRVGNGIKCPFCKTGYATASGLAHHLERAACPNAPYMNRETILRKVRECDPHGRFTLKQIEWLQEDNSNYSATDQAFNGSSWQCYLCTSCFKLRRGLNQHLNSPVHKQSVYRCPNTRSQCGKEFVTLAALFSHLESESCSVVRFEAVQKGVNDMILRGKMIAF</sequence>
<dbReference type="InterPro" id="IPR022755">
    <property type="entry name" value="Znf_C2H2_jaz"/>
</dbReference>
<dbReference type="GO" id="GO:0005634">
    <property type="term" value="C:nucleus"/>
    <property type="evidence" value="ECO:0007669"/>
    <property type="project" value="UniProtKB-SubCell"/>
</dbReference>
<protein>
    <recommendedName>
        <fullName evidence="8">C2H2-type domain-containing protein</fullName>
    </recommendedName>
</protein>
<organism evidence="9">
    <name type="scientific">Trichophyton rubrum CBS 288.86</name>
    <dbReference type="NCBI Taxonomy" id="1215330"/>
    <lineage>
        <taxon>Eukaryota</taxon>
        <taxon>Fungi</taxon>
        <taxon>Dikarya</taxon>
        <taxon>Ascomycota</taxon>
        <taxon>Pezizomycotina</taxon>
        <taxon>Eurotiomycetes</taxon>
        <taxon>Eurotiomycetidae</taxon>
        <taxon>Onygenales</taxon>
        <taxon>Arthrodermataceae</taxon>
        <taxon>Trichophyton</taxon>
    </lineage>
</organism>
<dbReference type="Proteomes" id="UP000023758">
    <property type="component" value="Unassembled WGS sequence"/>
</dbReference>
<keyword evidence="4 7" id="KW-0863">Zinc-finger</keyword>
<dbReference type="InterPro" id="IPR013087">
    <property type="entry name" value="Znf_C2H2_type"/>
</dbReference>
<evidence type="ECO:0000256" key="3">
    <source>
        <dbReference type="ARBA" id="ARBA00022737"/>
    </source>
</evidence>
<feature type="domain" description="C2H2-type" evidence="8">
    <location>
        <begin position="99"/>
        <end position="128"/>
    </location>
</feature>
<keyword evidence="5" id="KW-0862">Zinc</keyword>
<dbReference type="AlphaFoldDB" id="A0A022W6I4"/>
<gene>
    <name evidence="9" type="ORF">H103_03122</name>
</gene>
<dbReference type="PROSITE" id="PS50157">
    <property type="entry name" value="ZINC_FINGER_C2H2_2"/>
    <property type="match status" value="2"/>
</dbReference>
<name>A0A022W6I4_TRIRU</name>
<evidence type="ECO:0000256" key="5">
    <source>
        <dbReference type="ARBA" id="ARBA00022833"/>
    </source>
</evidence>
<dbReference type="PANTHER" id="PTHR24406">
    <property type="entry name" value="TRANSCRIPTIONAL REPRESSOR CTCFL-RELATED"/>
    <property type="match status" value="1"/>
</dbReference>
<dbReference type="Pfam" id="PF12874">
    <property type="entry name" value="zf-met"/>
    <property type="match status" value="1"/>
</dbReference>
<evidence type="ECO:0000256" key="6">
    <source>
        <dbReference type="ARBA" id="ARBA00023242"/>
    </source>
</evidence>
<evidence type="ECO:0000259" key="8">
    <source>
        <dbReference type="PROSITE" id="PS50157"/>
    </source>
</evidence>
<keyword evidence="6" id="KW-0539">Nucleus</keyword>
<dbReference type="SMART" id="SM00355">
    <property type="entry name" value="ZnF_C2H2"/>
    <property type="match status" value="6"/>
</dbReference>
<comment type="subcellular location">
    <subcellularLocation>
        <location evidence="1">Nucleus</location>
    </subcellularLocation>
</comment>
<dbReference type="PROSITE" id="PS00028">
    <property type="entry name" value="ZINC_FINGER_C2H2_1"/>
    <property type="match status" value="2"/>
</dbReference>
<dbReference type="SUPFAM" id="SSF57667">
    <property type="entry name" value="beta-beta-alpha zinc fingers"/>
    <property type="match status" value="2"/>
</dbReference>
<keyword evidence="3" id="KW-0677">Repeat</keyword>
<evidence type="ECO:0000256" key="2">
    <source>
        <dbReference type="ARBA" id="ARBA00022723"/>
    </source>
</evidence>